<dbReference type="GO" id="GO:0042254">
    <property type="term" value="P:ribosome biogenesis"/>
    <property type="evidence" value="ECO:0007669"/>
    <property type="project" value="TreeGrafter"/>
</dbReference>
<protein>
    <submittedName>
        <fullName evidence="6">Histone-binding protein RBBP4 or subunit C of CAF1 complex/WD domain, G-beta repeat, putative</fullName>
    </submittedName>
</protein>
<evidence type="ECO:0000256" key="4">
    <source>
        <dbReference type="SAM" id="MobiDB-lite"/>
    </source>
</evidence>
<dbReference type="SUPFAM" id="SSF50978">
    <property type="entry name" value="WD40 repeat-like"/>
    <property type="match status" value="1"/>
</dbReference>
<dbReference type="InterPro" id="IPR015943">
    <property type="entry name" value="WD40/YVTN_repeat-like_dom_sf"/>
</dbReference>
<dbReference type="InterPro" id="IPR022052">
    <property type="entry name" value="Histone-bd_RBBP4-like_N"/>
</dbReference>
<keyword evidence="2" id="KW-0677">Repeat</keyword>
<dbReference type="PROSITE" id="PS50082">
    <property type="entry name" value="WD_REPEATS_2"/>
    <property type="match status" value="1"/>
</dbReference>
<evidence type="ECO:0000256" key="2">
    <source>
        <dbReference type="ARBA" id="ARBA00022737"/>
    </source>
</evidence>
<feature type="region of interest" description="Disordered" evidence="4">
    <location>
        <begin position="1"/>
        <end position="68"/>
    </location>
</feature>
<dbReference type="InterPro" id="IPR001680">
    <property type="entry name" value="WD40_rpt"/>
</dbReference>
<dbReference type="EMBL" id="UIVT01000002">
    <property type="protein sequence ID" value="SVP90785.1"/>
    <property type="molecule type" value="Genomic_DNA"/>
</dbReference>
<evidence type="ECO:0000313" key="6">
    <source>
        <dbReference type="EMBL" id="SVP90785.1"/>
    </source>
</evidence>
<organism evidence="6">
    <name type="scientific">Theileria annulata</name>
    <dbReference type="NCBI Taxonomy" id="5874"/>
    <lineage>
        <taxon>Eukaryota</taxon>
        <taxon>Sar</taxon>
        <taxon>Alveolata</taxon>
        <taxon>Apicomplexa</taxon>
        <taxon>Aconoidasida</taxon>
        <taxon>Piroplasmida</taxon>
        <taxon>Theileriidae</taxon>
        <taxon>Theileria</taxon>
    </lineage>
</organism>
<feature type="domain" description="Histone-binding protein RBBP4-like N-terminal" evidence="5">
    <location>
        <begin position="77"/>
        <end position="146"/>
    </location>
</feature>
<sequence>MVESKSHDSDDVESDPEDQSNPELNDNDDELEVDSDFEIEEDDTDGLEDENEHKVEEISPNSQNMVWRNDERPLNSDEELELSPGCYDMLHRISLDWSCLSFDILKDDLGACRFNYPFECYVVSGTQPGTSKGMDSLIHVMRWSNLTKNFGEVDSDDEEGEGDDCVFRISSIKHKGIVNRIKACPQNSRLVCSMSDTGNVYIWDIQNQLNNINTDNWKAETPHKKKPLFTCSLHESEGYAVSWSPLVTGRLATGSCDGSLVLWEPIEGSWNNTKTLQLDTSIEDLNWSYTDSNVLLSGSCDGLLRLVDVRNGQVVTKVSVSETDLNSISLNSIDNNLVLTGSEDGSVKIFDLRYPETYLSNLKWHKKPITCVDWHPLDSSVCSVSCRDDSISIWDVSIEAESASDSDIPQQLLFLHMGQTEITEVMFHRNIPGVIISTALDGFNIFKTINVD</sequence>
<feature type="repeat" description="WD" evidence="3">
    <location>
        <begin position="362"/>
        <end position="404"/>
    </location>
</feature>
<evidence type="ECO:0000256" key="1">
    <source>
        <dbReference type="ARBA" id="ARBA00022574"/>
    </source>
</evidence>
<dbReference type="VEuPathDB" id="PiroplasmaDB:TA14475"/>
<dbReference type="Pfam" id="PF00400">
    <property type="entry name" value="WD40"/>
    <property type="match status" value="3"/>
</dbReference>
<evidence type="ECO:0000256" key="3">
    <source>
        <dbReference type="PROSITE-ProRule" id="PRU00221"/>
    </source>
</evidence>
<name>A0A3B0MLZ8_THEAN</name>
<dbReference type="PANTHER" id="PTHR45903:SF1">
    <property type="entry name" value="GLUTAMATE-RICH WD REPEAT-CONTAINING PROTEIN 1"/>
    <property type="match status" value="1"/>
</dbReference>
<dbReference type="GO" id="GO:0005730">
    <property type="term" value="C:nucleolus"/>
    <property type="evidence" value="ECO:0007669"/>
    <property type="project" value="TreeGrafter"/>
</dbReference>
<feature type="compositionally biased region" description="Acidic residues" evidence="4">
    <location>
        <begin position="10"/>
        <end position="50"/>
    </location>
</feature>
<dbReference type="Gene3D" id="2.130.10.10">
    <property type="entry name" value="YVTN repeat-like/Quinoprotein amine dehydrogenase"/>
    <property type="match status" value="1"/>
</dbReference>
<dbReference type="AlphaFoldDB" id="A0A3B0MLZ8"/>
<reference evidence="6" key="1">
    <citation type="submission" date="2018-07" db="EMBL/GenBank/DDBJ databases">
        <authorList>
            <person name="Quirk P.G."/>
            <person name="Krulwich T.A."/>
        </authorList>
    </citation>
    <scope>NUCLEOTIDE SEQUENCE</scope>
    <source>
        <strain evidence="6">Anand</strain>
    </source>
</reference>
<dbReference type="PANTHER" id="PTHR45903">
    <property type="entry name" value="GLUTAMATE-RICH WD REPEAT-CONTAINING PROTEIN 1"/>
    <property type="match status" value="1"/>
</dbReference>
<dbReference type="EMBL" id="UIVS01000002">
    <property type="protein sequence ID" value="SVP91313.1"/>
    <property type="molecule type" value="Genomic_DNA"/>
</dbReference>
<accession>A0A3B0MLZ8</accession>
<gene>
    <name evidence="6" type="ORF">TAT_000149600</name>
    <name evidence="7" type="ORF">TAV_000149700</name>
</gene>
<proteinExistence type="predicted"/>
<dbReference type="SMART" id="SM00320">
    <property type="entry name" value="WD40"/>
    <property type="match status" value="5"/>
</dbReference>
<evidence type="ECO:0000259" key="5">
    <source>
        <dbReference type="Pfam" id="PF12265"/>
    </source>
</evidence>
<dbReference type="InterPro" id="IPR051972">
    <property type="entry name" value="Glutamate-rich_WD_repeat"/>
</dbReference>
<dbReference type="Pfam" id="PF12265">
    <property type="entry name" value="CAF1C_H4-bd"/>
    <property type="match status" value="1"/>
</dbReference>
<dbReference type="InterPro" id="IPR036322">
    <property type="entry name" value="WD40_repeat_dom_sf"/>
</dbReference>
<keyword evidence="1 3" id="KW-0853">WD repeat</keyword>
<evidence type="ECO:0000313" key="7">
    <source>
        <dbReference type="EMBL" id="SVP91313.1"/>
    </source>
</evidence>